<accession>A5AZW2</accession>
<protein>
    <submittedName>
        <fullName evidence="1">Uncharacterized protein</fullName>
    </submittedName>
</protein>
<evidence type="ECO:0000313" key="1">
    <source>
        <dbReference type="EMBL" id="CAN76252.1"/>
    </source>
</evidence>
<sequence>MATTRSNGDREIQWQWRCGDRQREVLNSEQQRVEVAILYSFDEALIDDEDRGMIFYFAVSSRSREGMMRQITILFAAMLDLDKKKL</sequence>
<organism evidence="1">
    <name type="scientific">Vitis vinifera</name>
    <name type="common">Grape</name>
    <dbReference type="NCBI Taxonomy" id="29760"/>
    <lineage>
        <taxon>Eukaryota</taxon>
        <taxon>Viridiplantae</taxon>
        <taxon>Streptophyta</taxon>
        <taxon>Embryophyta</taxon>
        <taxon>Tracheophyta</taxon>
        <taxon>Spermatophyta</taxon>
        <taxon>Magnoliopsida</taxon>
        <taxon>eudicotyledons</taxon>
        <taxon>Gunneridae</taxon>
        <taxon>Pentapetalae</taxon>
        <taxon>rosids</taxon>
        <taxon>Vitales</taxon>
        <taxon>Vitaceae</taxon>
        <taxon>Viteae</taxon>
        <taxon>Vitis</taxon>
    </lineage>
</organism>
<dbReference type="AlphaFoldDB" id="A5AZW2"/>
<dbReference type="EMBL" id="AM441766">
    <property type="protein sequence ID" value="CAN76252.1"/>
    <property type="molecule type" value="Genomic_DNA"/>
</dbReference>
<gene>
    <name evidence="1" type="ORF">VITISV_025508</name>
</gene>
<reference evidence="1" key="1">
    <citation type="journal article" date="2007" name="PLoS ONE">
        <title>The first genome sequence of an elite grapevine cultivar (Pinot noir Vitis vinifera L.): coping with a highly heterozygous genome.</title>
        <authorList>
            <person name="Velasco R."/>
            <person name="Zharkikh A."/>
            <person name="Troggio M."/>
            <person name="Cartwright D.A."/>
            <person name="Cestaro A."/>
            <person name="Pruss D."/>
            <person name="Pindo M."/>
            <person name="FitzGerald L.M."/>
            <person name="Vezzulli S."/>
            <person name="Reid J."/>
            <person name="Malacarne G."/>
            <person name="Iliev D."/>
            <person name="Coppola G."/>
            <person name="Wardell B."/>
            <person name="Micheletti D."/>
            <person name="Macalma T."/>
            <person name="Facci M."/>
            <person name="Mitchell J.T."/>
            <person name="Perazzolli M."/>
            <person name="Eldredge G."/>
            <person name="Gatto P."/>
            <person name="Oyzerski R."/>
            <person name="Moretto M."/>
            <person name="Gutin N."/>
            <person name="Stefanini M."/>
            <person name="Chen Y."/>
            <person name="Segala C."/>
            <person name="Davenport C."/>
            <person name="Dematte L."/>
            <person name="Mraz A."/>
            <person name="Battilana J."/>
            <person name="Stormo K."/>
            <person name="Costa F."/>
            <person name="Tao Q."/>
            <person name="Si-Ammour A."/>
            <person name="Harkins T."/>
            <person name="Lackey A."/>
            <person name="Perbost C."/>
            <person name="Taillon B."/>
            <person name="Stella A."/>
            <person name="Solovyev V."/>
            <person name="Fawcett J.A."/>
            <person name="Sterck L."/>
            <person name="Vandepoele K."/>
            <person name="Grando S.M."/>
            <person name="Toppo S."/>
            <person name="Moser C."/>
            <person name="Lanchbury J."/>
            <person name="Bogden R."/>
            <person name="Skolnick M."/>
            <person name="Sgaramella V."/>
            <person name="Bhatnagar S.K."/>
            <person name="Fontana P."/>
            <person name="Gutin A."/>
            <person name="Van de Peer Y."/>
            <person name="Salamini F."/>
            <person name="Viola R."/>
        </authorList>
    </citation>
    <scope>NUCLEOTIDE SEQUENCE</scope>
</reference>
<proteinExistence type="predicted"/>
<name>A5AZW2_VITVI</name>